<accession>A0A6C1DVX7</accession>
<dbReference type="GO" id="GO:0006633">
    <property type="term" value="P:fatty acid biosynthetic process"/>
    <property type="evidence" value="ECO:0007669"/>
    <property type="project" value="TreeGrafter"/>
</dbReference>
<dbReference type="OrthoDB" id="417891at2759"/>
<dbReference type="PROSITE" id="PS00061">
    <property type="entry name" value="ADH_SHORT"/>
    <property type="match status" value="1"/>
</dbReference>
<evidence type="ECO:0000256" key="2">
    <source>
        <dbReference type="ARBA" id="ARBA00022857"/>
    </source>
</evidence>
<evidence type="ECO:0000256" key="3">
    <source>
        <dbReference type="ARBA" id="ARBA00023002"/>
    </source>
</evidence>
<evidence type="ECO:0000256" key="1">
    <source>
        <dbReference type="ARBA" id="ARBA00006484"/>
    </source>
</evidence>
<keyword evidence="3" id="KW-0560">Oxidoreductase</keyword>
<dbReference type="GO" id="GO:0016616">
    <property type="term" value="F:oxidoreductase activity, acting on the CH-OH group of donors, NAD or NADP as acceptor"/>
    <property type="evidence" value="ECO:0007669"/>
    <property type="project" value="TreeGrafter"/>
</dbReference>
<dbReference type="InterPro" id="IPR002347">
    <property type="entry name" value="SDR_fam"/>
</dbReference>
<name>A0A6C1DVX7_SACPS</name>
<dbReference type="GO" id="GO:0048038">
    <property type="term" value="F:quinone binding"/>
    <property type="evidence" value="ECO:0007669"/>
    <property type="project" value="TreeGrafter"/>
</dbReference>
<dbReference type="CDD" id="cd05233">
    <property type="entry name" value="SDR_c"/>
    <property type="match status" value="1"/>
</dbReference>
<dbReference type="Proteomes" id="UP000501346">
    <property type="component" value="Chromosome ScXI"/>
</dbReference>
<dbReference type="AlphaFoldDB" id="A0A6C1DVX7"/>
<gene>
    <name evidence="5" type="primary">OAR1_1</name>
    <name evidence="5" type="ORF">GRS66_003112</name>
</gene>
<dbReference type="PANTHER" id="PTHR42760">
    <property type="entry name" value="SHORT-CHAIN DEHYDROGENASES/REDUCTASES FAMILY MEMBER"/>
    <property type="match status" value="1"/>
</dbReference>
<dbReference type="EMBL" id="CP048992">
    <property type="protein sequence ID" value="QID80763.1"/>
    <property type="molecule type" value="Genomic_DNA"/>
</dbReference>
<keyword evidence="2" id="KW-0521">NADP</keyword>
<proteinExistence type="inferred from homology"/>
<evidence type="ECO:0000313" key="6">
    <source>
        <dbReference type="Proteomes" id="UP000501346"/>
    </source>
</evidence>
<sequence>MHYLPVAIITGATRGIGKAICQKLFQKGLSCIILGSTKESIERTAIDRGQLQSGLSYQRQCAIAIDFKKWPHWLDYESYDGIEYFKDRPPLKQKYSTLFDPCNKWSNNERRYYVNLLINCAGLTQESLSVRTTASQIQDIMNVNFMSPVTMTNICIKYMMKSQRRWPELGGQSARPTIVNISSILHSGKMKVPGTSVYSASKAALSRFTEVLAAEMEPRNIRCFTISPGLVKGTDMIQNLPVEAKEMLERTIGASGTSAPAEIAEEVWSLYSRTALET</sequence>
<dbReference type="InterPro" id="IPR036291">
    <property type="entry name" value="NAD(P)-bd_dom_sf"/>
</dbReference>
<dbReference type="Pfam" id="PF00106">
    <property type="entry name" value="adh_short"/>
    <property type="match status" value="2"/>
</dbReference>
<dbReference type="InterPro" id="IPR020904">
    <property type="entry name" value="Sc_DH/Rdtase_CS"/>
</dbReference>
<comment type="similarity">
    <text evidence="1 4">Belongs to the short-chain dehydrogenases/reductases (SDR) family.</text>
</comment>
<evidence type="ECO:0000256" key="4">
    <source>
        <dbReference type="RuleBase" id="RU000363"/>
    </source>
</evidence>
<dbReference type="PRINTS" id="PR00081">
    <property type="entry name" value="GDHRDH"/>
</dbReference>
<dbReference type="PANTHER" id="PTHR42760:SF133">
    <property type="entry name" value="3-OXOACYL-[ACYL-CARRIER-PROTEIN] REDUCTASE"/>
    <property type="match status" value="1"/>
</dbReference>
<dbReference type="PRINTS" id="PR00080">
    <property type="entry name" value="SDRFAMILY"/>
</dbReference>
<organism evidence="5 6">
    <name type="scientific">Saccharomyces pastorianus</name>
    <name type="common">Lager yeast</name>
    <name type="synonym">Saccharomyces cerevisiae x Saccharomyces eubayanus</name>
    <dbReference type="NCBI Taxonomy" id="27292"/>
    <lineage>
        <taxon>Eukaryota</taxon>
        <taxon>Fungi</taxon>
        <taxon>Dikarya</taxon>
        <taxon>Ascomycota</taxon>
        <taxon>Saccharomycotina</taxon>
        <taxon>Saccharomycetes</taxon>
        <taxon>Saccharomycetales</taxon>
        <taxon>Saccharomycetaceae</taxon>
        <taxon>Saccharomyces</taxon>
    </lineage>
</organism>
<keyword evidence="6" id="KW-1185">Reference proteome</keyword>
<reference evidence="5 6" key="1">
    <citation type="journal article" date="2019" name="BMC Genomics">
        <title>Chromosome level assembly and comparative genome analysis confirm lager-brewing yeasts originated from a single hybridization.</title>
        <authorList>
            <person name="Salazar A.N."/>
            <person name="Gorter de Vries A.R."/>
            <person name="van den Broek M."/>
            <person name="Brouwers N."/>
            <person name="de la Torre Cortes P."/>
            <person name="Kuijpers N.G.A."/>
            <person name="Daran J.G."/>
            <person name="Abeel T."/>
        </authorList>
    </citation>
    <scope>NUCLEOTIDE SEQUENCE [LARGE SCALE GENOMIC DNA]</scope>
    <source>
        <strain evidence="5 6">CBS 1483</strain>
    </source>
</reference>
<evidence type="ECO:0000313" key="5">
    <source>
        <dbReference type="EMBL" id="QID80763.1"/>
    </source>
</evidence>
<dbReference type="Gene3D" id="3.40.50.720">
    <property type="entry name" value="NAD(P)-binding Rossmann-like Domain"/>
    <property type="match status" value="1"/>
</dbReference>
<dbReference type="SUPFAM" id="SSF51735">
    <property type="entry name" value="NAD(P)-binding Rossmann-fold domains"/>
    <property type="match status" value="1"/>
</dbReference>
<protein>
    <submittedName>
        <fullName evidence="5">3-oxoacyl-[acyl-carrier-protein] reductase (NADPH)</fullName>
    </submittedName>
</protein>